<protein>
    <recommendedName>
        <fullName evidence="1">Protein NO VEIN C-terminal domain-containing protein</fullName>
    </recommendedName>
</protein>
<name>A0A1G9AA13_9HYPH</name>
<evidence type="ECO:0000313" key="3">
    <source>
        <dbReference type="Proteomes" id="UP000198894"/>
    </source>
</evidence>
<keyword evidence="3" id="KW-1185">Reference proteome</keyword>
<reference evidence="3" key="1">
    <citation type="submission" date="2016-10" db="EMBL/GenBank/DDBJ databases">
        <authorList>
            <person name="Varghese N."/>
            <person name="Submissions S."/>
        </authorList>
    </citation>
    <scope>NUCLEOTIDE SEQUENCE [LARGE SCALE GENOMIC DNA]</scope>
    <source>
        <strain evidence="3">CGMCC 1.11022</strain>
    </source>
</reference>
<sequence>MSDAPAGTDWNDREIDLIVADYFDMLSLELAGRPFVKAQRNAALQELTGRSRGSIEFKHQNISAVLYRLSMRPIAGYKPMANYQRALVDGVERHIASNPALFENPIPPAAAPGLQEPQPLFFEAPPVAAFEAIPPVLERIVRKFDPALRDARNRQLGQSGEERVFFAEQSGLRAAGRDDLARKVRWVSVEDGDGAGYDIRSFGPAGSERLIEVKTTTGHKQTPFLLSENERAFSEERPDAFRLVRLFDFVHQPRAFELTPPLDRSVLLKAATWRAHF</sequence>
<evidence type="ECO:0000313" key="2">
    <source>
        <dbReference type="EMBL" id="SDK24091.1"/>
    </source>
</evidence>
<dbReference type="EMBL" id="FNEE01000013">
    <property type="protein sequence ID" value="SDK24091.1"/>
    <property type="molecule type" value="Genomic_DNA"/>
</dbReference>
<dbReference type="Pfam" id="PF13020">
    <property type="entry name" value="NOV_C"/>
    <property type="match status" value="1"/>
</dbReference>
<dbReference type="RefSeq" id="WP_091596509.1">
    <property type="nucleotide sequence ID" value="NZ_FNEE01000013.1"/>
</dbReference>
<dbReference type="Proteomes" id="UP000198894">
    <property type="component" value="Unassembled WGS sequence"/>
</dbReference>
<dbReference type="AlphaFoldDB" id="A0A1G9AA13"/>
<gene>
    <name evidence="2" type="ORF">SAMN05428953_11314</name>
</gene>
<proteinExistence type="predicted"/>
<evidence type="ECO:0000259" key="1">
    <source>
        <dbReference type="Pfam" id="PF13020"/>
    </source>
</evidence>
<accession>A0A1G9AA13</accession>
<organism evidence="2 3">
    <name type="scientific">Mesorhizobium muleiense</name>
    <dbReference type="NCBI Taxonomy" id="1004279"/>
    <lineage>
        <taxon>Bacteria</taxon>
        <taxon>Pseudomonadati</taxon>
        <taxon>Pseudomonadota</taxon>
        <taxon>Alphaproteobacteria</taxon>
        <taxon>Hyphomicrobiales</taxon>
        <taxon>Phyllobacteriaceae</taxon>
        <taxon>Mesorhizobium</taxon>
    </lineage>
</organism>
<dbReference type="InterPro" id="IPR024975">
    <property type="entry name" value="NOV_C"/>
</dbReference>
<feature type="domain" description="Protein NO VEIN C-terminal" evidence="1">
    <location>
        <begin position="161"/>
        <end position="255"/>
    </location>
</feature>